<dbReference type="GO" id="GO:0005524">
    <property type="term" value="F:ATP binding"/>
    <property type="evidence" value="ECO:0007669"/>
    <property type="project" value="UniProtKB-KW"/>
</dbReference>
<dbReference type="InterPro" id="IPR001482">
    <property type="entry name" value="T2SS/T4SS_dom"/>
</dbReference>
<evidence type="ECO:0000259" key="4">
    <source>
        <dbReference type="PROSITE" id="PS00662"/>
    </source>
</evidence>
<dbReference type="Gene3D" id="1.10.40.70">
    <property type="match status" value="1"/>
</dbReference>
<dbReference type="InterPro" id="IPR027417">
    <property type="entry name" value="P-loop_NTPase"/>
</dbReference>
<dbReference type="CDD" id="cd01129">
    <property type="entry name" value="PulE-GspE-like"/>
    <property type="match status" value="1"/>
</dbReference>
<accession>A0A5N3P4M7</accession>
<dbReference type="PANTHER" id="PTHR30258:SF2">
    <property type="entry name" value="COMG OPERON PROTEIN 1"/>
    <property type="match status" value="1"/>
</dbReference>
<dbReference type="Pfam" id="PF00437">
    <property type="entry name" value="T2SSE"/>
    <property type="match status" value="1"/>
</dbReference>
<comment type="similarity">
    <text evidence="1">Belongs to the GSP E family.</text>
</comment>
<dbReference type="SUPFAM" id="SSF52540">
    <property type="entry name" value="P-loop containing nucleoside triphosphate hydrolases"/>
    <property type="match status" value="1"/>
</dbReference>
<evidence type="ECO:0000313" key="5">
    <source>
        <dbReference type="EMBL" id="KAB0264669.1"/>
    </source>
</evidence>
<dbReference type="GO" id="GO:0016887">
    <property type="term" value="F:ATP hydrolysis activity"/>
    <property type="evidence" value="ECO:0007669"/>
    <property type="project" value="TreeGrafter"/>
</dbReference>
<dbReference type="InterPro" id="IPR037257">
    <property type="entry name" value="T2SS_E_N_sf"/>
</dbReference>
<proteinExistence type="inferred from homology"/>
<dbReference type="Gene3D" id="3.40.50.300">
    <property type="entry name" value="P-loop containing nucleotide triphosphate hydrolases"/>
    <property type="match status" value="1"/>
</dbReference>
<evidence type="ECO:0000256" key="2">
    <source>
        <dbReference type="ARBA" id="ARBA00022741"/>
    </source>
</evidence>
<dbReference type="OrthoDB" id="9804785at2"/>
<dbReference type="InterPro" id="IPR007831">
    <property type="entry name" value="T2SS_GspE_N"/>
</dbReference>
<keyword evidence="2" id="KW-0547">Nucleotide-binding</keyword>
<name>A0A5N3P4M7_9HYPH</name>
<reference evidence="5 6" key="1">
    <citation type="journal article" date="2019" name="Microorganisms">
        <title>Genome Insights into the Novel Species Microvirga brassicacearum, a Rapeseed Endophyte with Biotechnological Potential.</title>
        <authorList>
            <person name="Jimenez-Gomez A."/>
            <person name="Saati-Santamaria Z."/>
            <person name="Igual J.M."/>
            <person name="Rivas R."/>
            <person name="Mateos P.F."/>
            <person name="Garcia-Fraile P."/>
        </authorList>
    </citation>
    <scope>NUCLEOTIDE SEQUENCE [LARGE SCALE GENOMIC DNA]</scope>
    <source>
        <strain evidence="5 6">CDVBN77</strain>
    </source>
</reference>
<dbReference type="FunFam" id="3.30.450.90:FF:000001">
    <property type="entry name" value="Type II secretion system ATPase GspE"/>
    <property type="match status" value="1"/>
</dbReference>
<keyword evidence="6" id="KW-1185">Reference proteome</keyword>
<feature type="domain" description="Bacterial type II secretion system protein E" evidence="4">
    <location>
        <begin position="389"/>
        <end position="403"/>
    </location>
</feature>
<sequence>MTGEIDQAFPEAEEALVERVLKALTERAALTPQALERGRRAATESGERHDRVLNKLGLVPDAALTDAWSTVTGLRIAAVDEYPTEALLTETLPVAFLAHAQAIPIRVNDATLHLAVVDPLDRFSPAAIKEKTGLDVIRLLARPGDFTTAFARLYHSAAAEPESQDGIDVGSGLYLDVERLRDLASDAPVIRMVHRLIDQAIERKASDLHISGTRTGVRVRYRIDGLLHDAETPPPHLHAAIISRLKIMAGLDIAERRLPQDGRIRVPWRGREIDLRVSTMPHLNGEGAVLRVLDRSNVALDFATVGLSPPIIKSLRQVLSQTHGLLLVTGPTGSGKTTTLYAALESIAAPELNVVTVEDPVEYQLDGINQIQVSKKIGLDFAGALRAVLRQDPDVIMVGEIRDSETAAVANQAALTGHLVLATLHTNNAVAALPRLVDMGIEPYLLASTVRASMAQRLARRLCQACREPHPIDPFFRDIWGERLKSDICFRSAGCSACGGTGHAGRIAIAEFVPMTASFRSHLLRRSDEATLSEDAQAGGFETMLDDGLAKVAAGLIDVHELVRIIGST</sequence>
<keyword evidence="3" id="KW-0067">ATP-binding</keyword>
<protein>
    <submittedName>
        <fullName evidence="5">Type II secretion system protein GspE</fullName>
    </submittedName>
</protein>
<dbReference type="SMART" id="SM00382">
    <property type="entry name" value="AAA"/>
    <property type="match status" value="1"/>
</dbReference>
<dbReference type="Gene3D" id="3.30.300.160">
    <property type="entry name" value="Type II secretion system, protein E, N-terminal domain"/>
    <property type="match status" value="1"/>
</dbReference>
<dbReference type="PANTHER" id="PTHR30258">
    <property type="entry name" value="TYPE II SECRETION SYSTEM PROTEIN GSPE-RELATED"/>
    <property type="match status" value="1"/>
</dbReference>
<dbReference type="AlphaFoldDB" id="A0A5N3P4M7"/>
<evidence type="ECO:0000313" key="6">
    <source>
        <dbReference type="Proteomes" id="UP000325684"/>
    </source>
</evidence>
<dbReference type="PROSITE" id="PS00662">
    <property type="entry name" value="T2SP_E"/>
    <property type="match status" value="1"/>
</dbReference>
<dbReference type="EMBL" id="VCMV01000063">
    <property type="protein sequence ID" value="KAB0264669.1"/>
    <property type="molecule type" value="Genomic_DNA"/>
</dbReference>
<dbReference type="InterPro" id="IPR003593">
    <property type="entry name" value="AAA+_ATPase"/>
</dbReference>
<dbReference type="RefSeq" id="WP_150948591.1">
    <property type="nucleotide sequence ID" value="NZ_VCMV01000063.1"/>
</dbReference>
<dbReference type="Gene3D" id="3.30.450.90">
    <property type="match status" value="1"/>
</dbReference>
<dbReference type="Pfam" id="PF05157">
    <property type="entry name" value="MshEN"/>
    <property type="match status" value="1"/>
</dbReference>
<gene>
    <name evidence="5" type="ORF">FEZ63_21700</name>
</gene>
<dbReference type="GO" id="GO:0005886">
    <property type="term" value="C:plasma membrane"/>
    <property type="evidence" value="ECO:0007669"/>
    <property type="project" value="TreeGrafter"/>
</dbReference>
<organism evidence="5 6">
    <name type="scientific">Microvirga brassicacearum</name>
    <dbReference type="NCBI Taxonomy" id="2580413"/>
    <lineage>
        <taxon>Bacteria</taxon>
        <taxon>Pseudomonadati</taxon>
        <taxon>Pseudomonadota</taxon>
        <taxon>Alphaproteobacteria</taxon>
        <taxon>Hyphomicrobiales</taxon>
        <taxon>Methylobacteriaceae</taxon>
        <taxon>Microvirga</taxon>
    </lineage>
</organism>
<comment type="caution">
    <text evidence="5">The sequence shown here is derived from an EMBL/GenBank/DDBJ whole genome shotgun (WGS) entry which is preliminary data.</text>
</comment>
<evidence type="ECO:0000256" key="3">
    <source>
        <dbReference type="ARBA" id="ARBA00022840"/>
    </source>
</evidence>
<evidence type="ECO:0000256" key="1">
    <source>
        <dbReference type="ARBA" id="ARBA00006611"/>
    </source>
</evidence>
<dbReference type="SUPFAM" id="SSF160246">
    <property type="entry name" value="EspE N-terminal domain-like"/>
    <property type="match status" value="1"/>
</dbReference>
<dbReference type="Proteomes" id="UP000325684">
    <property type="component" value="Unassembled WGS sequence"/>
</dbReference>